<dbReference type="PANTHER" id="PTHR47958">
    <property type="entry name" value="ATP-DEPENDENT RNA HELICASE DBP3"/>
    <property type="match status" value="1"/>
</dbReference>
<name>A0ABD2IMK7_9BILA</name>
<evidence type="ECO:0000256" key="11">
    <source>
        <dbReference type="ARBA" id="ARBA00023594"/>
    </source>
</evidence>
<evidence type="ECO:0000256" key="13">
    <source>
        <dbReference type="RuleBase" id="RU000492"/>
    </source>
</evidence>
<protein>
    <recommendedName>
        <fullName evidence="2">RNA helicase</fullName>
        <ecNumber evidence="2">3.6.4.13</ecNumber>
    </recommendedName>
</protein>
<evidence type="ECO:0000256" key="4">
    <source>
        <dbReference type="ARBA" id="ARBA00022741"/>
    </source>
</evidence>
<dbReference type="GO" id="GO:0016787">
    <property type="term" value="F:hydrolase activity"/>
    <property type="evidence" value="ECO:0007669"/>
    <property type="project" value="UniProtKB-KW"/>
</dbReference>
<dbReference type="GO" id="GO:0005524">
    <property type="term" value="F:ATP binding"/>
    <property type="evidence" value="ECO:0007669"/>
    <property type="project" value="UniProtKB-KW"/>
</dbReference>
<dbReference type="SUPFAM" id="SSF52540">
    <property type="entry name" value="P-loop containing nucleoside triphosphate hydrolases"/>
    <property type="match status" value="1"/>
</dbReference>
<keyword evidence="10" id="KW-0694">RNA-binding</keyword>
<evidence type="ECO:0000313" key="17">
    <source>
        <dbReference type="EMBL" id="KAL3080698.1"/>
    </source>
</evidence>
<evidence type="ECO:0000256" key="2">
    <source>
        <dbReference type="ARBA" id="ARBA00012552"/>
    </source>
</evidence>
<dbReference type="PROSITE" id="PS51192">
    <property type="entry name" value="HELICASE_ATP_BIND_1"/>
    <property type="match status" value="1"/>
</dbReference>
<proteinExistence type="inferred from homology"/>
<evidence type="ECO:0000256" key="8">
    <source>
        <dbReference type="ARBA" id="ARBA00022833"/>
    </source>
</evidence>
<dbReference type="Pfam" id="PF00271">
    <property type="entry name" value="Helicase_C"/>
    <property type="match status" value="1"/>
</dbReference>
<dbReference type="InterPro" id="IPR001650">
    <property type="entry name" value="Helicase_C-like"/>
</dbReference>
<dbReference type="InterPro" id="IPR027417">
    <property type="entry name" value="P-loop_NTPase"/>
</dbReference>
<keyword evidence="3" id="KW-0479">Metal-binding</keyword>
<evidence type="ECO:0000256" key="9">
    <source>
        <dbReference type="ARBA" id="ARBA00022840"/>
    </source>
</evidence>
<comment type="similarity">
    <text evidence="11">Belongs to the DEAD box helicase family. DDX41 subfamily.</text>
</comment>
<dbReference type="SMART" id="SM00487">
    <property type="entry name" value="DEXDc"/>
    <property type="match status" value="1"/>
</dbReference>
<evidence type="ECO:0000313" key="18">
    <source>
        <dbReference type="Proteomes" id="UP001620626"/>
    </source>
</evidence>
<dbReference type="GO" id="GO:0043186">
    <property type="term" value="C:P granule"/>
    <property type="evidence" value="ECO:0007669"/>
    <property type="project" value="UniProtKB-ARBA"/>
</dbReference>
<gene>
    <name evidence="17" type="ORF">niasHT_033255</name>
</gene>
<comment type="similarity">
    <text evidence="1">Belongs to the DEAD box helicase family. DDX4/VASA subfamily.</text>
</comment>
<dbReference type="InterPro" id="IPR014001">
    <property type="entry name" value="Helicase_ATP-bd"/>
</dbReference>
<evidence type="ECO:0000256" key="5">
    <source>
        <dbReference type="ARBA" id="ARBA00022771"/>
    </source>
</evidence>
<evidence type="ECO:0000256" key="12">
    <source>
        <dbReference type="ARBA" id="ARBA00047984"/>
    </source>
</evidence>
<dbReference type="PROSITE" id="PS51194">
    <property type="entry name" value="HELICASE_CTER"/>
    <property type="match status" value="1"/>
</dbReference>
<dbReference type="SMART" id="SM00490">
    <property type="entry name" value="HELICc"/>
    <property type="match status" value="1"/>
</dbReference>
<dbReference type="EMBL" id="JBICBT010001152">
    <property type="protein sequence ID" value="KAL3080698.1"/>
    <property type="molecule type" value="Genomic_DNA"/>
</dbReference>
<evidence type="ECO:0000259" key="16">
    <source>
        <dbReference type="PROSITE" id="PS51194"/>
    </source>
</evidence>
<keyword evidence="6 13" id="KW-0378">Hydrolase</keyword>
<keyword evidence="7 13" id="KW-0347">Helicase</keyword>
<feature type="domain" description="Helicase ATP-binding" evidence="15">
    <location>
        <begin position="337"/>
        <end position="521"/>
    </location>
</feature>
<comment type="caution">
    <text evidence="17">The sequence shown here is derived from an EMBL/GenBank/DDBJ whole genome shotgun (WGS) entry which is preliminary data.</text>
</comment>
<keyword evidence="5" id="KW-0863">Zinc-finger</keyword>
<accession>A0ABD2IMK7</accession>
<keyword evidence="9 13" id="KW-0067">ATP-binding</keyword>
<dbReference type="FunFam" id="3.40.50.300:FF:000657">
    <property type="entry name" value="Probable ATP-dependent RNA helicase DDX41"/>
    <property type="match status" value="1"/>
</dbReference>
<keyword evidence="14" id="KW-0175">Coiled coil</keyword>
<evidence type="ECO:0000256" key="6">
    <source>
        <dbReference type="ARBA" id="ARBA00022801"/>
    </source>
</evidence>
<dbReference type="Pfam" id="PF00270">
    <property type="entry name" value="DEAD"/>
    <property type="match status" value="1"/>
</dbReference>
<dbReference type="PROSITE" id="PS00039">
    <property type="entry name" value="DEAD_ATP_HELICASE"/>
    <property type="match status" value="1"/>
</dbReference>
<keyword evidence="18" id="KW-1185">Reference proteome</keyword>
<feature type="coiled-coil region" evidence="14">
    <location>
        <begin position="177"/>
        <end position="248"/>
    </location>
</feature>
<feature type="domain" description="Helicase C-terminal" evidence="16">
    <location>
        <begin position="532"/>
        <end position="692"/>
    </location>
</feature>
<organism evidence="17 18">
    <name type="scientific">Heterodera trifolii</name>
    <dbReference type="NCBI Taxonomy" id="157864"/>
    <lineage>
        <taxon>Eukaryota</taxon>
        <taxon>Metazoa</taxon>
        <taxon>Ecdysozoa</taxon>
        <taxon>Nematoda</taxon>
        <taxon>Chromadorea</taxon>
        <taxon>Rhabditida</taxon>
        <taxon>Tylenchina</taxon>
        <taxon>Tylenchomorpha</taxon>
        <taxon>Tylenchoidea</taxon>
        <taxon>Heteroderidae</taxon>
        <taxon>Heteroderinae</taxon>
        <taxon>Heterodera</taxon>
    </lineage>
</organism>
<dbReference type="GO" id="GO:0003723">
    <property type="term" value="F:RNA binding"/>
    <property type="evidence" value="ECO:0007669"/>
    <property type="project" value="UniProtKB-KW"/>
</dbReference>
<evidence type="ECO:0000259" key="15">
    <source>
        <dbReference type="PROSITE" id="PS51192"/>
    </source>
</evidence>
<keyword evidence="4 13" id="KW-0547">Nucleotide-binding</keyword>
<dbReference type="GO" id="GO:0008432">
    <property type="term" value="F:JUN kinase binding"/>
    <property type="evidence" value="ECO:0007669"/>
    <property type="project" value="UniProtKB-ARBA"/>
</dbReference>
<evidence type="ECO:0000256" key="3">
    <source>
        <dbReference type="ARBA" id="ARBA00022723"/>
    </source>
</evidence>
<sequence length="754" mass="85495">MGELGMDELDMDELDMDELDMDELDMDELDMDELAKFAREMMSNANNLTKLQKKEPIEDCFDCKVTFATGSFLLGSYMFYDSFKSASKSPILLRSIAVCAFYLSAARESVVPASVSISKYEERRRKLLEEEAKERMEGLSSEESDFDSYIPVRQRKREQEHRRLLLKNLIHSSALTEAQADKELKRETEELLAQKRKKKEEEKKAEESKKSLLEKHNELLQQEQDDDREEIEKQMEEEDKILQSVTQTSALATVAEIAKGVKYTESIKTSWRPPRHIRHQTLQDHEKFRRLKGIQIEGDDCPQAIGSFLEMKLPCPIIAIMKEKKIVCPTVIQMQGIPVALSGRDMIGIASTGSGKTLTFVLPVIMFVMEQEIALRFKRGEGPYGLIIVPSRELAKQIYDVIMWISGALPIPDYPELRVGLCIGGFPIKDQAREFERGVHIAVATPGRLSDMLNKKIFNLQVCRYLVLDEADRMLDMGFEEELRSIFSYFKGQRQTLLFSATMPKKIQNFAKSTLVRAVVVNVGRAGAASLNVTQEFEYVRNDEKLVKILQCLQKTAPRVLIFAEKKADVDNIYEYLLLKGIEVASIHGGKDQKDRHTGVDAFRKGQKDVLVATDVASKGLDFENIQHVINFEMPEDIENYVHRIGRTGRSMRRGIATTFINRKADLSVLLDLKHLLIEAGQQLPAFLKQLAGEDEDLGAIQETEPVNDMDKGCSYCSGLGHRITNCPKLESVRTKNASNLLQKRADFGGQDGL</sequence>
<dbReference type="GO" id="GO:0008270">
    <property type="term" value="F:zinc ion binding"/>
    <property type="evidence" value="ECO:0007669"/>
    <property type="project" value="UniProtKB-KW"/>
</dbReference>
<dbReference type="Proteomes" id="UP001620626">
    <property type="component" value="Unassembled WGS sequence"/>
</dbReference>
<dbReference type="Gene3D" id="3.40.50.300">
    <property type="entry name" value="P-loop containing nucleotide triphosphate hydrolases"/>
    <property type="match status" value="2"/>
</dbReference>
<comment type="catalytic activity">
    <reaction evidence="12">
        <text>ATP + H2O = ADP + phosphate + H(+)</text>
        <dbReference type="Rhea" id="RHEA:13065"/>
        <dbReference type="ChEBI" id="CHEBI:15377"/>
        <dbReference type="ChEBI" id="CHEBI:15378"/>
        <dbReference type="ChEBI" id="CHEBI:30616"/>
        <dbReference type="ChEBI" id="CHEBI:43474"/>
        <dbReference type="ChEBI" id="CHEBI:456216"/>
        <dbReference type="EC" id="3.6.4.13"/>
    </reaction>
</comment>
<dbReference type="GO" id="GO:0003724">
    <property type="term" value="F:RNA helicase activity"/>
    <property type="evidence" value="ECO:0007669"/>
    <property type="project" value="UniProtKB-EC"/>
</dbReference>
<dbReference type="GO" id="GO:0005634">
    <property type="term" value="C:nucleus"/>
    <property type="evidence" value="ECO:0007669"/>
    <property type="project" value="UniProtKB-ARBA"/>
</dbReference>
<dbReference type="FunFam" id="3.40.50.300:FF:000449">
    <property type="entry name" value="Probable ATP-dependent RNA helicase DDX41"/>
    <property type="match status" value="1"/>
</dbReference>
<evidence type="ECO:0000256" key="14">
    <source>
        <dbReference type="SAM" id="Coils"/>
    </source>
</evidence>
<evidence type="ECO:0000256" key="10">
    <source>
        <dbReference type="ARBA" id="ARBA00022884"/>
    </source>
</evidence>
<dbReference type="EC" id="3.6.4.13" evidence="2"/>
<dbReference type="CDD" id="cd18787">
    <property type="entry name" value="SF2_C_DEAD"/>
    <property type="match status" value="1"/>
</dbReference>
<reference evidence="17 18" key="1">
    <citation type="submission" date="2024-10" db="EMBL/GenBank/DDBJ databases">
        <authorList>
            <person name="Kim D."/>
        </authorList>
    </citation>
    <scope>NUCLEOTIDE SEQUENCE [LARGE SCALE GENOMIC DNA]</scope>
    <source>
        <strain evidence="17">BH-2024</strain>
    </source>
</reference>
<evidence type="ECO:0000256" key="1">
    <source>
        <dbReference type="ARBA" id="ARBA00010132"/>
    </source>
</evidence>
<dbReference type="AlphaFoldDB" id="A0ABD2IMK7"/>
<keyword evidence="8" id="KW-0862">Zinc</keyword>
<dbReference type="InterPro" id="IPR000629">
    <property type="entry name" value="RNA-helicase_DEAD-box_CS"/>
</dbReference>
<evidence type="ECO:0000256" key="7">
    <source>
        <dbReference type="ARBA" id="ARBA00022806"/>
    </source>
</evidence>
<dbReference type="InterPro" id="IPR011545">
    <property type="entry name" value="DEAD/DEAH_box_helicase_dom"/>
</dbReference>